<dbReference type="SMART" id="SM00575">
    <property type="entry name" value="ZnF_PMZ"/>
    <property type="match status" value="1"/>
</dbReference>
<evidence type="ECO:0000256" key="6">
    <source>
        <dbReference type="SAM" id="SignalP"/>
    </source>
</evidence>
<feature type="compositionally biased region" description="Polar residues" evidence="5">
    <location>
        <begin position="260"/>
        <end position="281"/>
    </location>
</feature>
<feature type="region of interest" description="Disordered" evidence="5">
    <location>
        <begin position="334"/>
        <end position="372"/>
    </location>
</feature>
<dbReference type="GO" id="GO:0008270">
    <property type="term" value="F:zinc ion binding"/>
    <property type="evidence" value="ECO:0007669"/>
    <property type="project" value="UniProtKB-KW"/>
</dbReference>
<dbReference type="PROSITE" id="PS50966">
    <property type="entry name" value="ZF_SWIM"/>
    <property type="match status" value="1"/>
</dbReference>
<keyword evidence="3" id="KW-0862">Zinc</keyword>
<dbReference type="AlphaFoldDB" id="A0AAQ3SEY7"/>
<feature type="compositionally biased region" description="Basic and acidic residues" evidence="5">
    <location>
        <begin position="209"/>
        <end position="227"/>
    </location>
</feature>
<dbReference type="PANTHER" id="PTHR31973:SF187">
    <property type="entry name" value="MUTATOR TRANSPOSASE MUDRA PROTEIN"/>
    <property type="match status" value="1"/>
</dbReference>
<dbReference type="EMBL" id="CP144745">
    <property type="protein sequence ID" value="WVZ53693.1"/>
    <property type="molecule type" value="Genomic_DNA"/>
</dbReference>
<protein>
    <recommendedName>
        <fullName evidence="7">SWIM-type domain-containing protein</fullName>
    </recommendedName>
</protein>
<evidence type="ECO:0000259" key="7">
    <source>
        <dbReference type="PROSITE" id="PS50966"/>
    </source>
</evidence>
<keyword evidence="1" id="KW-0479">Metal-binding</keyword>
<sequence>MFWKCAKASCLSLFNIARAELAEKTAEGAQAIMNTSPHHWSRAWMKLGANCDSVDNNICESFNKWIVEPRHFPIISLLEAIRCKVMIRIQEMATKATRRSELWQSHQLIVMPFLVEETNMKCNIMIISGQWILRKKTCSCRYWQLSGLPCPHAISCIYYKTNTLNDYIAKCYHVEAFEKTYAHFLQPVEGMQNWHTSERPKPLPPKQLKMPDRPKKERKREPHEKPKSATRLSKRGSVIRCKKCKQVGHNRSTCDRRNKNNNSATSNMAAQSSQAPVNQGNTMPSMLSQRVLRTTAQGRVATIRGGSASINLEAHVPSSLAKAKVSIQVTSGTASAQAKAQEPARKGATSKTSRRLPQLLLSPKGPHGFNQTQQKARSTCLPWKCIWSNTALVSAIESVKCKFSLVNAQILSLISINNSFSHLERVAPSCHSQNLQPPSYRNTTG</sequence>
<keyword evidence="9" id="KW-1185">Reference proteome</keyword>
<feature type="region of interest" description="Disordered" evidence="5">
    <location>
        <begin position="194"/>
        <end position="235"/>
    </location>
</feature>
<feature type="domain" description="SWIM-type" evidence="7">
    <location>
        <begin position="123"/>
        <end position="161"/>
    </location>
</feature>
<evidence type="ECO:0000256" key="2">
    <source>
        <dbReference type="ARBA" id="ARBA00022771"/>
    </source>
</evidence>
<keyword evidence="2 4" id="KW-0863">Zinc-finger</keyword>
<evidence type="ECO:0000256" key="3">
    <source>
        <dbReference type="ARBA" id="ARBA00022833"/>
    </source>
</evidence>
<proteinExistence type="predicted"/>
<dbReference type="InterPro" id="IPR007527">
    <property type="entry name" value="Znf_SWIM"/>
</dbReference>
<dbReference type="Pfam" id="PF04434">
    <property type="entry name" value="SWIM"/>
    <property type="match status" value="1"/>
</dbReference>
<evidence type="ECO:0000313" key="8">
    <source>
        <dbReference type="EMBL" id="WVZ53693.1"/>
    </source>
</evidence>
<evidence type="ECO:0000256" key="5">
    <source>
        <dbReference type="SAM" id="MobiDB-lite"/>
    </source>
</evidence>
<dbReference type="InterPro" id="IPR006564">
    <property type="entry name" value="Znf_PMZ"/>
</dbReference>
<organism evidence="8 9">
    <name type="scientific">Paspalum notatum var. saurae</name>
    <dbReference type="NCBI Taxonomy" id="547442"/>
    <lineage>
        <taxon>Eukaryota</taxon>
        <taxon>Viridiplantae</taxon>
        <taxon>Streptophyta</taxon>
        <taxon>Embryophyta</taxon>
        <taxon>Tracheophyta</taxon>
        <taxon>Spermatophyta</taxon>
        <taxon>Magnoliopsida</taxon>
        <taxon>Liliopsida</taxon>
        <taxon>Poales</taxon>
        <taxon>Poaceae</taxon>
        <taxon>PACMAD clade</taxon>
        <taxon>Panicoideae</taxon>
        <taxon>Andropogonodae</taxon>
        <taxon>Paspaleae</taxon>
        <taxon>Paspalinae</taxon>
        <taxon>Paspalum</taxon>
    </lineage>
</organism>
<accession>A0AAQ3SEY7</accession>
<keyword evidence="6" id="KW-0732">Signal</keyword>
<reference evidence="8 9" key="1">
    <citation type="submission" date="2024-02" db="EMBL/GenBank/DDBJ databases">
        <title>High-quality chromosome-scale genome assembly of Pensacola bahiagrass (Paspalum notatum Flugge var. saurae).</title>
        <authorList>
            <person name="Vega J.M."/>
            <person name="Podio M."/>
            <person name="Orjuela J."/>
            <person name="Siena L.A."/>
            <person name="Pessino S.C."/>
            <person name="Combes M.C."/>
            <person name="Mariac C."/>
            <person name="Albertini E."/>
            <person name="Pupilli F."/>
            <person name="Ortiz J.P.A."/>
            <person name="Leblanc O."/>
        </authorList>
    </citation>
    <scope>NUCLEOTIDE SEQUENCE [LARGE SCALE GENOMIC DNA]</scope>
    <source>
        <strain evidence="8">R1</strain>
        <tissue evidence="8">Leaf</tissue>
    </source>
</reference>
<dbReference type="PANTHER" id="PTHR31973">
    <property type="entry name" value="POLYPROTEIN, PUTATIVE-RELATED"/>
    <property type="match status" value="1"/>
</dbReference>
<evidence type="ECO:0000256" key="1">
    <source>
        <dbReference type="ARBA" id="ARBA00022723"/>
    </source>
</evidence>
<dbReference type="Proteomes" id="UP001341281">
    <property type="component" value="Chromosome 01"/>
</dbReference>
<feature type="signal peptide" evidence="6">
    <location>
        <begin position="1"/>
        <end position="19"/>
    </location>
</feature>
<evidence type="ECO:0000256" key="4">
    <source>
        <dbReference type="PROSITE-ProRule" id="PRU00325"/>
    </source>
</evidence>
<gene>
    <name evidence="8" type="ORF">U9M48_004598</name>
</gene>
<evidence type="ECO:0000313" key="9">
    <source>
        <dbReference type="Proteomes" id="UP001341281"/>
    </source>
</evidence>
<feature type="chain" id="PRO_5042826798" description="SWIM-type domain-containing protein" evidence="6">
    <location>
        <begin position="20"/>
        <end position="445"/>
    </location>
</feature>
<feature type="region of interest" description="Disordered" evidence="5">
    <location>
        <begin position="249"/>
        <end position="281"/>
    </location>
</feature>
<name>A0AAQ3SEY7_PASNO</name>